<protein>
    <submittedName>
        <fullName evidence="2">LPS biosynthesis protein</fullName>
    </submittedName>
</protein>
<proteinExistence type="predicted"/>
<evidence type="ECO:0000313" key="3">
    <source>
        <dbReference type="Proteomes" id="UP000051681"/>
    </source>
</evidence>
<name>A0A0P1H3P6_9RHOB</name>
<dbReference type="PANTHER" id="PTHR13627">
    <property type="entry name" value="FUKUTIN RELATED PROTEIN"/>
    <property type="match status" value="1"/>
</dbReference>
<evidence type="ECO:0000259" key="1">
    <source>
        <dbReference type="Pfam" id="PF04991"/>
    </source>
</evidence>
<gene>
    <name evidence="2" type="ORF">TM5383_00694</name>
</gene>
<dbReference type="PANTHER" id="PTHR13627:SF31">
    <property type="entry name" value="RIBITOL 5-PHOSPHATE TRANSFERASE FKRP"/>
    <property type="match status" value="1"/>
</dbReference>
<dbReference type="InterPro" id="IPR007074">
    <property type="entry name" value="LicD/FKTN/FKRP_NTP_transf"/>
</dbReference>
<dbReference type="InterPro" id="IPR052613">
    <property type="entry name" value="LicD_transferase"/>
</dbReference>
<dbReference type="OrthoDB" id="7858913at2"/>
<dbReference type="STRING" id="340021.TM5383_00694"/>
<accession>A0A0P1H3P6</accession>
<evidence type="ECO:0000313" key="2">
    <source>
        <dbReference type="EMBL" id="CUH83503.1"/>
    </source>
</evidence>
<sequence>MDTVALIERAKGLKKGDRVTRIEEIRLMAMAALHGVKGNFSAWHYFAELKHLRRNPPSPLFLEAFIATAVVGQLRPAATVRALGTLKAKRVAEGQPQLFDEFEALLGDRIPTNHGYAATTFENRDHGEIWGAVGGHIEALDQMGYQCFLNSGTLLGVVRDGKLIDHDDDVDLALILKATSEEEAAAEWSALWQRLVDLGLDGEGGLKSPGIYKLKAQDGCEIDLFPAWISDGQVHIYPHTYADLSETDVLPLRSCDISGRPVPAEPEKMLAVNYGAGWREPDPYFKFPWAHAARRFKTFLGALS</sequence>
<organism evidence="2 3">
    <name type="scientific">Thalassovita mediterranea</name>
    <dbReference type="NCBI Taxonomy" id="340021"/>
    <lineage>
        <taxon>Bacteria</taxon>
        <taxon>Pseudomonadati</taxon>
        <taxon>Pseudomonadota</taxon>
        <taxon>Alphaproteobacteria</taxon>
        <taxon>Rhodobacterales</taxon>
        <taxon>Roseobacteraceae</taxon>
        <taxon>Thalassovita</taxon>
    </lineage>
</organism>
<dbReference type="GO" id="GO:0009100">
    <property type="term" value="P:glycoprotein metabolic process"/>
    <property type="evidence" value="ECO:0007669"/>
    <property type="project" value="UniProtKB-ARBA"/>
</dbReference>
<dbReference type="AlphaFoldDB" id="A0A0P1H3P6"/>
<dbReference type="RefSeq" id="WP_058317654.1">
    <property type="nucleotide sequence ID" value="NZ_CYSF01000005.1"/>
</dbReference>
<reference evidence="2 3" key="1">
    <citation type="submission" date="2015-09" db="EMBL/GenBank/DDBJ databases">
        <authorList>
            <consortium name="Swine Surveillance"/>
        </authorList>
    </citation>
    <scope>NUCLEOTIDE SEQUENCE [LARGE SCALE GENOMIC DNA]</scope>
    <source>
        <strain evidence="2 3">CECT 8383</strain>
    </source>
</reference>
<dbReference type="Pfam" id="PF04991">
    <property type="entry name" value="LicD"/>
    <property type="match status" value="1"/>
</dbReference>
<dbReference type="Proteomes" id="UP000051681">
    <property type="component" value="Unassembled WGS sequence"/>
</dbReference>
<feature type="domain" description="LicD/FKTN/FKRP nucleotidyltransferase" evidence="1">
    <location>
        <begin position="146"/>
        <end position="175"/>
    </location>
</feature>
<dbReference type="EMBL" id="CYSF01000005">
    <property type="protein sequence ID" value="CUH83503.1"/>
    <property type="molecule type" value="Genomic_DNA"/>
</dbReference>
<keyword evidence="3" id="KW-1185">Reference proteome</keyword>